<comment type="caution">
    <text evidence="2">The sequence shown here is derived from an EMBL/GenBank/DDBJ whole genome shotgun (WGS) entry which is preliminary data.</text>
</comment>
<feature type="domain" description="Mga helix-turn-helix" evidence="1">
    <location>
        <begin position="1"/>
        <end position="43"/>
    </location>
</feature>
<dbReference type="Proteomes" id="UP000637757">
    <property type="component" value="Unassembled WGS sequence"/>
</dbReference>
<gene>
    <name evidence="2" type="ORF">IC227_01120</name>
</gene>
<sequence length="171" mass="20339">MFFSLASVYIRQRTLRHFLAEFGLKLSKGRIIGKEITIRNLLFSVLFEVYNGIEGPFHFETNQQVKRVYDYLVYTFNLKMHKTRQVKLELLIGIVLCRIRFKSHLDKSELFFKFTEGKDLQLEQAITVLTELLDIKDHTRQHSEISYIFGFINMEELGEMPVEIVEKKWLN</sequence>
<evidence type="ECO:0000313" key="2">
    <source>
        <dbReference type="EMBL" id="MBF8807258.1"/>
    </source>
</evidence>
<dbReference type="EMBL" id="JADAKE010000004">
    <property type="protein sequence ID" value="MBF8807258.1"/>
    <property type="molecule type" value="Genomic_DNA"/>
</dbReference>
<keyword evidence="3" id="KW-1185">Reference proteome</keyword>
<protein>
    <submittedName>
        <fullName evidence="2">Helix-turn-helix domain-containing protein</fullName>
    </submittedName>
</protein>
<organism evidence="2 3">
    <name type="scientific">Enterococcus lacertideformus</name>
    <dbReference type="NCBI Taxonomy" id="2771493"/>
    <lineage>
        <taxon>Bacteria</taxon>
        <taxon>Bacillati</taxon>
        <taxon>Bacillota</taxon>
        <taxon>Bacilli</taxon>
        <taxon>Lactobacillales</taxon>
        <taxon>Enterococcaceae</taxon>
        <taxon>Enterococcus</taxon>
    </lineage>
</organism>
<name>A0A931FB62_9ENTE</name>
<evidence type="ECO:0000259" key="1">
    <source>
        <dbReference type="Pfam" id="PF05043"/>
    </source>
</evidence>
<proteinExistence type="predicted"/>
<reference evidence="2" key="1">
    <citation type="submission" date="2020-09" db="EMBL/GenBank/DDBJ databases">
        <title>Genomic insights into the novelty and pathogenicity of a unique biofilm-forming Enterococcus sp. bacteria (Enterococcus lacertideformus) identified in reptiles.</title>
        <authorList>
            <person name="Agius J.E."/>
            <person name="Phalen D.N."/>
            <person name="Rose K."/>
            <person name="Eden J.-S."/>
        </authorList>
    </citation>
    <scope>NUCLEOTIDE SEQUENCE</scope>
    <source>
        <strain evidence="2">PHRS 0518</strain>
    </source>
</reference>
<dbReference type="InterPro" id="IPR007737">
    <property type="entry name" value="Mga_HTH"/>
</dbReference>
<accession>A0A931FB62</accession>
<dbReference type="Pfam" id="PF05043">
    <property type="entry name" value="Mga"/>
    <property type="match status" value="1"/>
</dbReference>
<dbReference type="AlphaFoldDB" id="A0A931FB62"/>
<evidence type="ECO:0000313" key="3">
    <source>
        <dbReference type="Proteomes" id="UP000637757"/>
    </source>
</evidence>